<feature type="domain" description="F-box" evidence="1">
    <location>
        <begin position="19"/>
        <end position="70"/>
    </location>
</feature>
<dbReference type="KEGG" id="pavi:110770138"/>
<evidence type="ECO:0000313" key="4">
    <source>
        <dbReference type="RefSeq" id="XP_021829916.1"/>
    </source>
</evidence>
<dbReference type="RefSeq" id="XP_021829917.1">
    <property type="nucleotide sequence ID" value="XM_021974225.1"/>
</dbReference>
<dbReference type="Pfam" id="PF12937">
    <property type="entry name" value="F-box-like"/>
    <property type="match status" value="1"/>
</dbReference>
<dbReference type="GeneID" id="110770138"/>
<dbReference type="Gene3D" id="1.20.1280.50">
    <property type="match status" value="1"/>
</dbReference>
<evidence type="ECO:0000313" key="5">
    <source>
        <dbReference type="RefSeq" id="XP_021829917.1"/>
    </source>
</evidence>
<evidence type="ECO:0000313" key="2">
    <source>
        <dbReference type="Proteomes" id="UP000515124"/>
    </source>
</evidence>
<dbReference type="InterPro" id="IPR001810">
    <property type="entry name" value="F-box_dom"/>
</dbReference>
<dbReference type="AlphaFoldDB" id="A0A6P5TS18"/>
<dbReference type="Gene3D" id="3.80.10.10">
    <property type="entry name" value="Ribonuclease Inhibitor"/>
    <property type="match status" value="1"/>
</dbReference>
<dbReference type="Pfam" id="PF24758">
    <property type="entry name" value="LRR_At5g56370"/>
    <property type="match status" value="1"/>
</dbReference>
<dbReference type="InterPro" id="IPR032675">
    <property type="entry name" value="LRR_dom_sf"/>
</dbReference>
<gene>
    <name evidence="3 4 5" type="primary">LOC110770138</name>
</gene>
<accession>A0A6P5TS18</accession>
<protein>
    <submittedName>
        <fullName evidence="3 4">F-box protein At3g03040-like</fullName>
    </submittedName>
</protein>
<keyword evidence="2" id="KW-1185">Reference proteome</keyword>
<evidence type="ECO:0000259" key="1">
    <source>
        <dbReference type="PROSITE" id="PS50181"/>
    </source>
</evidence>
<proteinExistence type="predicted"/>
<sequence length="482" mass="54925">MGKLSASTSCQATSSESITDKFSDLPDEVAHLILSFLPFKDLTRLSAVLKRCRQLYPSVPGLNFIFYEEVKPKPNQDIEMLMSSLDRYFFSRGDHRIQHFGMNWNLYPNKTVQELSNYHFRLNTWIRNAVRCHVEELDLLIYPAYGFSLPSCVFLSPYLRSLSVNLAGQILEVPSLPFSSNIHDLKLFGVNLDERFFQWISCSCKCIKKLDLHIMTDTQNITIESSSLEHLHVLIFRDLHLNISCEKLETIEINLGPERHRATSSNSLKIFAPNLKNLQCIGSPWGSQNLGKLMSLEKVELFLKPRPNEIDNVFEALCSICWARVLHISKDTIKALFKEGSMAAPILDNICNLRIHCTTLEDDLVPAVVSLLRGMPNLNSLSIRTVKGPWNPEPSSGFGTEYWKLQNLAFLHQLQEVTVQYSGHGSNEIEFSTYSTEYWKLQNLKKIAIFLGSEDEQSEAAAGMVSRNKMISTATIIIRRRE</sequence>
<dbReference type="PROSITE" id="PS50181">
    <property type="entry name" value="FBOX"/>
    <property type="match status" value="1"/>
</dbReference>
<dbReference type="RefSeq" id="XP_021829914.1">
    <property type="nucleotide sequence ID" value="XM_021974222.1"/>
</dbReference>
<dbReference type="Proteomes" id="UP000515124">
    <property type="component" value="Unplaced"/>
</dbReference>
<reference evidence="3 4" key="1">
    <citation type="submission" date="2025-04" db="UniProtKB">
        <authorList>
            <consortium name="RefSeq"/>
        </authorList>
    </citation>
    <scope>IDENTIFICATION</scope>
</reference>
<dbReference type="InterPro" id="IPR055411">
    <property type="entry name" value="LRR_FXL15/At3g58940/PEG3-like"/>
</dbReference>
<dbReference type="RefSeq" id="XP_021829916.1">
    <property type="nucleotide sequence ID" value="XM_021974224.1"/>
</dbReference>
<dbReference type="SUPFAM" id="SSF81383">
    <property type="entry name" value="F-box domain"/>
    <property type="match status" value="1"/>
</dbReference>
<dbReference type="SUPFAM" id="SSF52047">
    <property type="entry name" value="RNI-like"/>
    <property type="match status" value="1"/>
</dbReference>
<organism evidence="2 5">
    <name type="scientific">Prunus avium</name>
    <name type="common">Cherry</name>
    <name type="synonym">Cerasus avium</name>
    <dbReference type="NCBI Taxonomy" id="42229"/>
    <lineage>
        <taxon>Eukaryota</taxon>
        <taxon>Viridiplantae</taxon>
        <taxon>Streptophyta</taxon>
        <taxon>Embryophyta</taxon>
        <taxon>Tracheophyta</taxon>
        <taxon>Spermatophyta</taxon>
        <taxon>Magnoliopsida</taxon>
        <taxon>eudicotyledons</taxon>
        <taxon>Gunneridae</taxon>
        <taxon>Pentapetalae</taxon>
        <taxon>rosids</taxon>
        <taxon>fabids</taxon>
        <taxon>Rosales</taxon>
        <taxon>Rosaceae</taxon>
        <taxon>Amygdaloideae</taxon>
        <taxon>Amygdaleae</taxon>
        <taxon>Prunus</taxon>
    </lineage>
</organism>
<dbReference type="InterPro" id="IPR053197">
    <property type="entry name" value="F-box_SCFL_complex_component"/>
</dbReference>
<evidence type="ECO:0000313" key="3">
    <source>
        <dbReference type="RefSeq" id="XP_021829914.1"/>
    </source>
</evidence>
<dbReference type="PANTHER" id="PTHR34223">
    <property type="entry name" value="OS11G0201299 PROTEIN"/>
    <property type="match status" value="1"/>
</dbReference>
<dbReference type="InterPro" id="IPR036047">
    <property type="entry name" value="F-box-like_dom_sf"/>
</dbReference>
<dbReference type="PANTHER" id="PTHR34223:SF51">
    <property type="entry name" value="OS06G0556300 PROTEIN"/>
    <property type="match status" value="1"/>
</dbReference>
<name>A0A6P5TS18_PRUAV</name>